<dbReference type="EMBL" id="BMFY01000009">
    <property type="protein sequence ID" value="GGA18896.1"/>
    <property type="molecule type" value="Genomic_DNA"/>
</dbReference>
<reference evidence="8" key="2">
    <citation type="submission" date="2020-09" db="EMBL/GenBank/DDBJ databases">
        <authorList>
            <person name="Sun Q."/>
            <person name="Zhou Y."/>
        </authorList>
    </citation>
    <scope>NUCLEOTIDE SEQUENCE</scope>
    <source>
        <strain evidence="8">CGMCC 1.12785</strain>
    </source>
</reference>
<feature type="transmembrane region" description="Helical" evidence="7">
    <location>
        <begin position="54"/>
        <end position="74"/>
    </location>
</feature>
<reference evidence="8" key="1">
    <citation type="journal article" date="2014" name="Int. J. Syst. Evol. Microbiol.">
        <title>Complete genome sequence of Corynebacterium casei LMG S-19264T (=DSM 44701T), isolated from a smear-ripened cheese.</title>
        <authorList>
            <consortium name="US DOE Joint Genome Institute (JGI-PGF)"/>
            <person name="Walter F."/>
            <person name="Albersmeier A."/>
            <person name="Kalinowski J."/>
            <person name="Ruckert C."/>
        </authorList>
    </citation>
    <scope>NUCLEOTIDE SEQUENCE</scope>
    <source>
        <strain evidence="8">CGMCC 1.12785</strain>
    </source>
</reference>
<evidence type="ECO:0000313" key="9">
    <source>
        <dbReference type="Proteomes" id="UP000616114"/>
    </source>
</evidence>
<evidence type="ECO:0000256" key="5">
    <source>
        <dbReference type="ARBA" id="ARBA00022989"/>
    </source>
</evidence>
<dbReference type="GO" id="GO:0008324">
    <property type="term" value="F:monoatomic cation transmembrane transporter activity"/>
    <property type="evidence" value="ECO:0007669"/>
    <property type="project" value="InterPro"/>
</dbReference>
<keyword evidence="5 7" id="KW-1133">Transmembrane helix</keyword>
<comment type="similarity">
    <text evidence="2">Belongs to the CPA3 antiporters (TC 2.A.63) subunit E family.</text>
</comment>
<keyword evidence="9" id="KW-1185">Reference proteome</keyword>
<evidence type="ECO:0000256" key="3">
    <source>
        <dbReference type="ARBA" id="ARBA00022475"/>
    </source>
</evidence>
<organism evidence="8 9">
    <name type="scientific">Sediminivirga luteola</name>
    <dbReference type="NCBI Taxonomy" id="1774748"/>
    <lineage>
        <taxon>Bacteria</taxon>
        <taxon>Bacillati</taxon>
        <taxon>Actinomycetota</taxon>
        <taxon>Actinomycetes</taxon>
        <taxon>Micrococcales</taxon>
        <taxon>Brevibacteriaceae</taxon>
        <taxon>Sediminivirga</taxon>
    </lineage>
</organism>
<evidence type="ECO:0000256" key="1">
    <source>
        <dbReference type="ARBA" id="ARBA00004651"/>
    </source>
</evidence>
<comment type="caution">
    <text evidence="8">The sequence shown here is derived from an EMBL/GenBank/DDBJ whole genome shotgun (WGS) entry which is preliminary data.</text>
</comment>
<name>A0A8J2TZ15_9MICO</name>
<accession>A0A8J2TZ15</accession>
<dbReference type="RefSeq" id="WP_188550986.1">
    <property type="nucleotide sequence ID" value="NZ_BMFY01000009.1"/>
</dbReference>
<comment type="subcellular location">
    <subcellularLocation>
        <location evidence="1">Cell membrane</location>
        <topology evidence="1">Multi-pass membrane protein</topology>
    </subcellularLocation>
</comment>
<dbReference type="PANTHER" id="PTHR34584">
    <property type="entry name" value="NA(+)/H(+) ANTIPORTER SUBUNIT E1"/>
    <property type="match status" value="1"/>
</dbReference>
<dbReference type="Pfam" id="PF01899">
    <property type="entry name" value="MNHE"/>
    <property type="match status" value="1"/>
</dbReference>
<keyword evidence="3" id="KW-1003">Cell membrane</keyword>
<evidence type="ECO:0000256" key="7">
    <source>
        <dbReference type="SAM" id="Phobius"/>
    </source>
</evidence>
<dbReference type="Proteomes" id="UP000616114">
    <property type="component" value="Unassembled WGS sequence"/>
</dbReference>
<keyword evidence="4 7" id="KW-0812">Transmembrane</keyword>
<evidence type="ECO:0000256" key="4">
    <source>
        <dbReference type="ARBA" id="ARBA00022692"/>
    </source>
</evidence>
<keyword evidence="6 7" id="KW-0472">Membrane</keyword>
<sequence length="117" mass="13077">MRLLTLPFRVVIFAFWFGWQIIVSAGVVLADILTPGLRHEPRVVRMPLESRTDFHTTVIACLITLTPGTLTLGVTTETDGRRTLLIHSMYHTDDASALTDLNDMERRMLRALTLGGA</sequence>
<evidence type="ECO:0000313" key="8">
    <source>
        <dbReference type="EMBL" id="GGA18896.1"/>
    </source>
</evidence>
<evidence type="ECO:0000256" key="6">
    <source>
        <dbReference type="ARBA" id="ARBA00023136"/>
    </source>
</evidence>
<evidence type="ECO:0000256" key="2">
    <source>
        <dbReference type="ARBA" id="ARBA00006228"/>
    </source>
</evidence>
<protein>
    <submittedName>
        <fullName evidence="8">Sodium:proton antiporter</fullName>
    </submittedName>
</protein>
<proteinExistence type="inferred from homology"/>
<dbReference type="PANTHER" id="PTHR34584:SF1">
    <property type="entry name" value="NA(+)_H(+) ANTIPORTER SUBUNIT E1"/>
    <property type="match status" value="1"/>
</dbReference>
<gene>
    <name evidence="8" type="primary">shaE</name>
    <name evidence="8" type="ORF">GCM10011333_22550</name>
</gene>
<dbReference type="AlphaFoldDB" id="A0A8J2TZ15"/>
<dbReference type="GO" id="GO:0005886">
    <property type="term" value="C:plasma membrane"/>
    <property type="evidence" value="ECO:0007669"/>
    <property type="project" value="UniProtKB-SubCell"/>
</dbReference>
<dbReference type="InterPro" id="IPR002758">
    <property type="entry name" value="Cation_antiport_E"/>
</dbReference>